<evidence type="ECO:0000256" key="1">
    <source>
        <dbReference type="PROSITE-ProRule" id="PRU00339"/>
    </source>
</evidence>
<dbReference type="Pfam" id="PF04575">
    <property type="entry name" value="SlipAM"/>
    <property type="match status" value="1"/>
</dbReference>
<feature type="domain" description="Surface lipoprotein assembly modifier C-terminal" evidence="3">
    <location>
        <begin position="154"/>
        <end position="446"/>
    </location>
</feature>
<dbReference type="AlphaFoldDB" id="A0A9D1MTJ1"/>
<keyword evidence="1" id="KW-0802">TPR repeat</keyword>
<gene>
    <name evidence="4" type="ORF">IAC63_04485</name>
</gene>
<evidence type="ECO:0000256" key="2">
    <source>
        <dbReference type="SAM" id="SignalP"/>
    </source>
</evidence>
<dbReference type="InterPro" id="IPR007655">
    <property type="entry name" value="Slam_C"/>
</dbReference>
<dbReference type="PROSITE" id="PS50005">
    <property type="entry name" value="TPR"/>
    <property type="match status" value="1"/>
</dbReference>
<organism evidence="4 5">
    <name type="scientific">Candidatus Enterousia avicola</name>
    <dbReference type="NCBI Taxonomy" id="2840787"/>
    <lineage>
        <taxon>Bacteria</taxon>
        <taxon>Pseudomonadati</taxon>
        <taxon>Pseudomonadota</taxon>
        <taxon>Alphaproteobacteria</taxon>
        <taxon>Candidatus Enterousia</taxon>
    </lineage>
</organism>
<evidence type="ECO:0000313" key="5">
    <source>
        <dbReference type="Proteomes" id="UP000824142"/>
    </source>
</evidence>
<keyword evidence="2" id="KW-0732">Signal</keyword>
<evidence type="ECO:0000313" key="4">
    <source>
        <dbReference type="EMBL" id="HIU65864.1"/>
    </source>
</evidence>
<dbReference type="EMBL" id="DVNO01000036">
    <property type="protein sequence ID" value="HIU65864.1"/>
    <property type="molecule type" value="Genomic_DNA"/>
</dbReference>
<dbReference type="Proteomes" id="UP000824142">
    <property type="component" value="Unassembled WGS sequence"/>
</dbReference>
<reference evidence="4" key="2">
    <citation type="journal article" date="2021" name="PeerJ">
        <title>Extensive microbial diversity within the chicken gut microbiome revealed by metagenomics and culture.</title>
        <authorList>
            <person name="Gilroy R."/>
            <person name="Ravi A."/>
            <person name="Getino M."/>
            <person name="Pursley I."/>
            <person name="Horton D.L."/>
            <person name="Alikhan N.F."/>
            <person name="Baker D."/>
            <person name="Gharbi K."/>
            <person name="Hall N."/>
            <person name="Watson M."/>
            <person name="Adriaenssens E.M."/>
            <person name="Foster-Nyarko E."/>
            <person name="Jarju S."/>
            <person name="Secka A."/>
            <person name="Antonio M."/>
            <person name="Oren A."/>
            <person name="Chaudhuri R.R."/>
            <person name="La Ragione R."/>
            <person name="Hildebrand F."/>
            <person name="Pallen M.J."/>
        </authorList>
    </citation>
    <scope>NUCLEOTIDE SEQUENCE</scope>
    <source>
        <strain evidence="4">CHK136-897</strain>
    </source>
</reference>
<feature type="signal peptide" evidence="2">
    <location>
        <begin position="1"/>
        <end position="19"/>
    </location>
</feature>
<accession>A0A9D1MTJ1</accession>
<feature type="repeat" description="TPR" evidence="1">
    <location>
        <begin position="67"/>
        <end position="100"/>
    </location>
</feature>
<dbReference type="SMART" id="SM00028">
    <property type="entry name" value="TPR"/>
    <property type="match status" value="2"/>
</dbReference>
<dbReference type="InterPro" id="IPR011990">
    <property type="entry name" value="TPR-like_helical_dom_sf"/>
</dbReference>
<evidence type="ECO:0000259" key="3">
    <source>
        <dbReference type="Pfam" id="PF04575"/>
    </source>
</evidence>
<protein>
    <submittedName>
        <fullName evidence="4">DUF560 domain-containing protein</fullName>
    </submittedName>
</protein>
<feature type="chain" id="PRO_5038601458" evidence="2">
    <location>
        <begin position="20"/>
        <end position="446"/>
    </location>
</feature>
<proteinExistence type="predicted"/>
<dbReference type="Gene3D" id="1.25.40.10">
    <property type="entry name" value="Tetratricopeptide repeat domain"/>
    <property type="match status" value="1"/>
</dbReference>
<dbReference type="InterPro" id="IPR019734">
    <property type="entry name" value="TPR_rpt"/>
</dbReference>
<reference evidence="4" key="1">
    <citation type="submission" date="2020-10" db="EMBL/GenBank/DDBJ databases">
        <authorList>
            <person name="Gilroy R."/>
        </authorList>
    </citation>
    <scope>NUCLEOTIDE SEQUENCE</scope>
    <source>
        <strain evidence="4">CHK136-897</strain>
    </source>
</reference>
<dbReference type="Pfam" id="PF14559">
    <property type="entry name" value="TPR_19"/>
    <property type="match status" value="1"/>
</dbReference>
<dbReference type="SUPFAM" id="SSF48452">
    <property type="entry name" value="TPR-like"/>
    <property type="match status" value="1"/>
</dbReference>
<sequence length="446" mass="52319">MKKIISVFVLMFLPLNLWAETNTTTEISMTATQIMQLAGDLIDRGDYEHAGQLLTKTPQTSVLPLEIERWFLLGQIAQRQGNYDNAIEIYREILDVFPNLARIRFELAVCYMHTEKWQRADYHLRLAMADDELPTSVKNLMNYYRYIIRQNKNWNVWFNFGAAPDNNVNNAVGGTECIEFMGTLWCNELVDPVSAVGLNLTLGGSYEFKLSDQWRWKSDANVYTNVYDKHDYDDLYISASTGPRFVWEKGDVWLAGIAARRWYGWNEYNWSAGVRLDTNYDFTNKLSGGFYLRFMNNTYDEYGNYLDGQTYSANSKLFYSLNSNVYVSFSAGLQREETVNPIYSYWQPVSSIGIGAELPWGFHVYFEPAVYWTLYDDERFAVKDNEYVKIVEKDFTHMYSLALSNNKFDLWGFVPTLMFNYIRRDSNIWQREFDKFSISFSMQQRF</sequence>
<comment type="caution">
    <text evidence="4">The sequence shown here is derived from an EMBL/GenBank/DDBJ whole genome shotgun (WGS) entry which is preliminary data.</text>
</comment>
<name>A0A9D1MTJ1_9PROT</name>